<name>A0A932FUS2_UNCTE</name>
<dbReference type="Gene3D" id="2.20.28.30">
    <property type="entry name" value="RNA polymerase ii, chain L"/>
    <property type="match status" value="1"/>
</dbReference>
<proteinExistence type="predicted"/>
<gene>
    <name evidence="3" type="ORF">HYY20_03415</name>
</gene>
<feature type="region of interest" description="Disordered" evidence="1">
    <location>
        <begin position="50"/>
        <end position="72"/>
    </location>
</feature>
<feature type="compositionally biased region" description="Low complexity" evidence="1">
    <location>
        <begin position="61"/>
        <end position="72"/>
    </location>
</feature>
<evidence type="ECO:0000259" key="2">
    <source>
        <dbReference type="SMART" id="SM00834"/>
    </source>
</evidence>
<organism evidence="3 4">
    <name type="scientific">Tectimicrobiota bacterium</name>
    <dbReference type="NCBI Taxonomy" id="2528274"/>
    <lineage>
        <taxon>Bacteria</taxon>
        <taxon>Pseudomonadati</taxon>
        <taxon>Nitrospinota/Tectimicrobiota group</taxon>
        <taxon>Candidatus Tectimicrobiota</taxon>
    </lineage>
</organism>
<evidence type="ECO:0000313" key="4">
    <source>
        <dbReference type="Proteomes" id="UP000769766"/>
    </source>
</evidence>
<dbReference type="AlphaFoldDB" id="A0A932FUS2"/>
<feature type="domain" description="Putative regulatory protein FmdB zinc ribbon" evidence="2">
    <location>
        <begin position="1"/>
        <end position="41"/>
    </location>
</feature>
<dbReference type="Proteomes" id="UP000769766">
    <property type="component" value="Unassembled WGS sequence"/>
</dbReference>
<dbReference type="InterPro" id="IPR013429">
    <property type="entry name" value="Regulatory_FmdB_Zinc_ribbon"/>
</dbReference>
<reference evidence="3" key="1">
    <citation type="submission" date="2020-07" db="EMBL/GenBank/DDBJ databases">
        <title>Huge and variable diversity of episymbiotic CPR bacteria and DPANN archaea in groundwater ecosystems.</title>
        <authorList>
            <person name="He C.Y."/>
            <person name="Keren R."/>
            <person name="Whittaker M."/>
            <person name="Farag I.F."/>
            <person name="Doudna J."/>
            <person name="Cate J.H.D."/>
            <person name="Banfield J.F."/>
        </authorList>
    </citation>
    <scope>NUCLEOTIDE SEQUENCE</scope>
    <source>
        <strain evidence="3">NC_groundwater_672_Ag_B-0.1um_62_36</strain>
    </source>
</reference>
<dbReference type="NCBIfam" id="TIGR02605">
    <property type="entry name" value="CxxC_CxxC_SSSS"/>
    <property type="match status" value="1"/>
</dbReference>
<accession>A0A932FUS2</accession>
<evidence type="ECO:0000313" key="3">
    <source>
        <dbReference type="EMBL" id="MBI2875910.1"/>
    </source>
</evidence>
<comment type="caution">
    <text evidence="3">The sequence shown here is derived from an EMBL/GenBank/DDBJ whole genome shotgun (WGS) entry which is preliminary data.</text>
</comment>
<dbReference type="EMBL" id="JACPRF010000104">
    <property type="protein sequence ID" value="MBI2875910.1"/>
    <property type="molecule type" value="Genomic_DNA"/>
</dbReference>
<dbReference type="Pfam" id="PF09723">
    <property type="entry name" value="Zn_ribbon_8"/>
    <property type="match status" value="1"/>
</dbReference>
<dbReference type="SMART" id="SM00834">
    <property type="entry name" value="CxxC_CXXC_SSSS"/>
    <property type="match status" value="1"/>
</dbReference>
<sequence>MPLYEFHCLKCEKEFERLVFSSTQQVNCPDCGTQEIEKKFSTFGIKSSGSFSSSMAGGNCGSCTSSHCSSCH</sequence>
<protein>
    <submittedName>
        <fullName evidence="3">Zinc ribbon domain-containing protein</fullName>
    </submittedName>
</protein>
<evidence type="ECO:0000256" key="1">
    <source>
        <dbReference type="SAM" id="MobiDB-lite"/>
    </source>
</evidence>